<reference evidence="1" key="1">
    <citation type="submission" date="2021-06" db="EMBL/GenBank/DDBJ databases">
        <authorList>
            <person name="Kallberg Y."/>
            <person name="Tangrot J."/>
            <person name="Rosling A."/>
        </authorList>
    </citation>
    <scope>NUCLEOTIDE SEQUENCE</scope>
    <source>
        <strain evidence="1">CL356</strain>
    </source>
</reference>
<gene>
    <name evidence="1" type="ORF">ACOLOM_LOCUS12325</name>
</gene>
<evidence type="ECO:0000313" key="1">
    <source>
        <dbReference type="EMBL" id="CAG8743923.1"/>
    </source>
</evidence>
<dbReference type="Proteomes" id="UP000789525">
    <property type="component" value="Unassembled WGS sequence"/>
</dbReference>
<comment type="caution">
    <text evidence="1">The sequence shown here is derived from an EMBL/GenBank/DDBJ whole genome shotgun (WGS) entry which is preliminary data.</text>
</comment>
<accession>A0ACA9QB73</accession>
<sequence>PTPWTFLVLRHSLATIIGHIVHHFQRVRSHAHYDDVVRLDEELQRFMNKLPPHYAVENTDTSLDLTHPYIPVHRFIIITEVFFVRISLHRPYLLRRLTSEKYGLSRRACFESAKQEYKIRQHFKQTMPADVIRALGGAYREFQAAMIAGIGLMLDPVSPDAAELHEILDGFLRDHEGLHETDATTRREMKIIEFLKKKAEAGPEEGGFSGISRAKEGQVQAQANASLLMGLSGQQSFGHPMSNHRSSPHSTGQKAVLPSLQQPIFQGIQSTPSPRSPMDSGFSPHHGRHPSRGGHSTNSTGGFTPPNEEAQSLLDNWCNSVINSSGFGAEASGTTDFTSPWLNAPTPAPYVFTNAPRTDGMMDVEGGAPMTNGYEDWTYWEGIVSAIGRDGVN</sequence>
<feature type="non-terminal residue" evidence="1">
    <location>
        <position position="393"/>
    </location>
</feature>
<feature type="non-terminal residue" evidence="1">
    <location>
        <position position="1"/>
    </location>
</feature>
<protein>
    <submittedName>
        <fullName evidence="1">11289_t:CDS:1</fullName>
    </submittedName>
</protein>
<organism evidence="1 2">
    <name type="scientific">Acaulospora colombiana</name>
    <dbReference type="NCBI Taxonomy" id="27376"/>
    <lineage>
        <taxon>Eukaryota</taxon>
        <taxon>Fungi</taxon>
        <taxon>Fungi incertae sedis</taxon>
        <taxon>Mucoromycota</taxon>
        <taxon>Glomeromycotina</taxon>
        <taxon>Glomeromycetes</taxon>
        <taxon>Diversisporales</taxon>
        <taxon>Acaulosporaceae</taxon>
        <taxon>Acaulospora</taxon>
    </lineage>
</organism>
<keyword evidence="2" id="KW-1185">Reference proteome</keyword>
<dbReference type="EMBL" id="CAJVPT010049418">
    <property type="protein sequence ID" value="CAG8743923.1"/>
    <property type="molecule type" value="Genomic_DNA"/>
</dbReference>
<name>A0ACA9QB73_9GLOM</name>
<evidence type="ECO:0000313" key="2">
    <source>
        <dbReference type="Proteomes" id="UP000789525"/>
    </source>
</evidence>
<proteinExistence type="predicted"/>